<proteinExistence type="inferred from homology"/>
<dbReference type="InterPro" id="IPR002514">
    <property type="entry name" value="Transposase_8"/>
</dbReference>
<dbReference type="InterPro" id="IPR010921">
    <property type="entry name" value="Trp_repressor/repl_initiator"/>
</dbReference>
<sequence>MAGEDDNAMLGVMDEGMHEGRHDGRYRRIEVITGRRKRRDWTDEEKARIVCESAEPDVNISAVARRYGVNRGLLNAWRRAAGLTGRRVDKALVQEPAFVPVNVVGVHASQRAMSSESASGGAGRIEIELDGARMTVVGSVEPKLAQAMLTALRCRR</sequence>
<evidence type="ECO:0000313" key="2">
    <source>
        <dbReference type="EMBL" id="MBB3967395.1"/>
    </source>
</evidence>
<dbReference type="PANTHER" id="PTHR37936:SF3">
    <property type="entry name" value="TRANSPOSASE INSC FOR INSERTION ELEMENT IS2A-RELATED"/>
    <property type="match status" value="1"/>
</dbReference>
<comment type="caution">
    <text evidence="2">The sequence shown here is derived from an EMBL/GenBank/DDBJ whole genome shotgun (WGS) entry which is preliminary data.</text>
</comment>
<evidence type="ECO:0000313" key="3">
    <source>
        <dbReference type="Proteomes" id="UP000582090"/>
    </source>
</evidence>
<evidence type="ECO:0000256" key="1">
    <source>
        <dbReference type="ARBA" id="ARBA00009964"/>
    </source>
</evidence>
<dbReference type="EMBL" id="JACIDW010000055">
    <property type="protein sequence ID" value="MBB3967395.1"/>
    <property type="molecule type" value="Genomic_DNA"/>
</dbReference>
<accession>A0A7W6CUH1</accession>
<dbReference type="NCBIfam" id="NF047595">
    <property type="entry name" value="IS66_ISRel24_TnpA"/>
    <property type="match status" value="1"/>
</dbReference>
<name>A0A7W6CUH1_9HYPH</name>
<comment type="similarity">
    <text evidence="1">Belongs to the transposase 8 family.</text>
</comment>
<dbReference type="AlphaFoldDB" id="A0A7W6CUH1"/>
<dbReference type="Proteomes" id="UP000582090">
    <property type="component" value="Unassembled WGS sequence"/>
</dbReference>
<organism evidence="2 3">
    <name type="scientific">Rhizobium metallidurans</name>
    <dbReference type="NCBI Taxonomy" id="1265931"/>
    <lineage>
        <taxon>Bacteria</taxon>
        <taxon>Pseudomonadati</taxon>
        <taxon>Pseudomonadota</taxon>
        <taxon>Alphaproteobacteria</taxon>
        <taxon>Hyphomicrobiales</taxon>
        <taxon>Rhizobiaceae</taxon>
        <taxon>Rhizobium/Agrobacterium group</taxon>
        <taxon>Rhizobium</taxon>
    </lineage>
</organism>
<dbReference type="GO" id="GO:0043565">
    <property type="term" value="F:sequence-specific DNA binding"/>
    <property type="evidence" value="ECO:0007669"/>
    <property type="project" value="InterPro"/>
</dbReference>
<dbReference type="RefSeq" id="WP_183902791.1">
    <property type="nucleotide sequence ID" value="NZ_JACIDW010000055.1"/>
</dbReference>
<dbReference type="SUPFAM" id="SSF48295">
    <property type="entry name" value="TrpR-like"/>
    <property type="match status" value="1"/>
</dbReference>
<dbReference type="GO" id="GO:0004803">
    <property type="term" value="F:transposase activity"/>
    <property type="evidence" value="ECO:0007669"/>
    <property type="project" value="InterPro"/>
</dbReference>
<keyword evidence="3" id="KW-1185">Reference proteome</keyword>
<reference evidence="2 3" key="1">
    <citation type="submission" date="2020-08" db="EMBL/GenBank/DDBJ databases">
        <title>Genomic Encyclopedia of Type Strains, Phase IV (KMG-IV): sequencing the most valuable type-strain genomes for metagenomic binning, comparative biology and taxonomic classification.</title>
        <authorList>
            <person name="Goeker M."/>
        </authorList>
    </citation>
    <scope>NUCLEOTIDE SEQUENCE [LARGE SCALE GENOMIC DNA]</scope>
    <source>
        <strain evidence="2 3">DSM 26575</strain>
    </source>
</reference>
<dbReference type="GO" id="GO:0006313">
    <property type="term" value="P:DNA transposition"/>
    <property type="evidence" value="ECO:0007669"/>
    <property type="project" value="InterPro"/>
</dbReference>
<gene>
    <name evidence="2" type="ORF">GGQ67_005100</name>
</gene>
<protein>
    <submittedName>
        <fullName evidence="2">Transposase</fullName>
    </submittedName>
</protein>
<dbReference type="InterPro" id="IPR036388">
    <property type="entry name" value="WH-like_DNA-bd_sf"/>
</dbReference>
<dbReference type="Pfam" id="PF01527">
    <property type="entry name" value="HTH_Tnp_1"/>
    <property type="match status" value="1"/>
</dbReference>
<dbReference type="PANTHER" id="PTHR37936">
    <property type="entry name" value="TRANSPOSASE INSC FOR INSERTION ELEMENT IS2A-RELATED"/>
    <property type="match status" value="1"/>
</dbReference>
<dbReference type="Gene3D" id="1.10.10.10">
    <property type="entry name" value="Winged helix-like DNA-binding domain superfamily/Winged helix DNA-binding domain"/>
    <property type="match status" value="1"/>
</dbReference>